<feature type="domain" description="Gp5/Type VI secretion system Vgr protein OB-fold" evidence="5">
    <location>
        <begin position="391"/>
        <end position="456"/>
    </location>
</feature>
<dbReference type="InterPro" id="IPR006531">
    <property type="entry name" value="Gp5/Vgr_OB"/>
</dbReference>
<accession>A0A6A7YDD2</accession>
<dbReference type="NCBIfam" id="TIGR01646">
    <property type="entry name" value="vgr_GE"/>
    <property type="match status" value="1"/>
</dbReference>
<evidence type="ECO:0000313" key="9">
    <source>
        <dbReference type="Proteomes" id="UP000441404"/>
    </source>
</evidence>
<feature type="compositionally biased region" description="Basic and acidic residues" evidence="4">
    <location>
        <begin position="265"/>
        <end position="280"/>
    </location>
</feature>
<evidence type="ECO:0000313" key="10">
    <source>
        <dbReference type="Proteomes" id="UP000489190"/>
    </source>
</evidence>
<dbReference type="InterPro" id="IPR054030">
    <property type="entry name" value="Gp5_Vgr_C"/>
</dbReference>
<protein>
    <submittedName>
        <fullName evidence="8">Type VI secretion system tip protein VgrG</fullName>
    </submittedName>
</protein>
<feature type="region of interest" description="Disordered" evidence="4">
    <location>
        <begin position="466"/>
        <end position="490"/>
    </location>
</feature>
<dbReference type="PANTHER" id="PTHR32305:SF15">
    <property type="entry name" value="PROTEIN RHSA-RELATED"/>
    <property type="match status" value="1"/>
</dbReference>
<evidence type="ECO:0000256" key="1">
    <source>
        <dbReference type="ARBA" id="ARBA00004613"/>
    </source>
</evidence>
<dbReference type="NCBIfam" id="TIGR03361">
    <property type="entry name" value="VI_Rhs_Vgr"/>
    <property type="match status" value="1"/>
</dbReference>
<comment type="caution">
    <text evidence="8">The sequence shown here is derived from an EMBL/GenBank/DDBJ whole genome shotgun (WGS) entry which is preliminary data.</text>
</comment>
<dbReference type="Pfam" id="PF05954">
    <property type="entry name" value="Phage_GPD"/>
    <property type="match status" value="1"/>
</dbReference>
<dbReference type="PANTHER" id="PTHR32305">
    <property type="match status" value="1"/>
</dbReference>
<dbReference type="EMBL" id="WIWJ01000039">
    <property type="protein sequence ID" value="MQT48831.1"/>
    <property type="molecule type" value="Genomic_DNA"/>
</dbReference>
<evidence type="ECO:0000256" key="4">
    <source>
        <dbReference type="SAM" id="MobiDB-lite"/>
    </source>
</evidence>
<dbReference type="Gene3D" id="3.55.50.10">
    <property type="entry name" value="Baseplate protein-like domains"/>
    <property type="match status" value="1"/>
</dbReference>
<evidence type="ECO:0000313" key="7">
    <source>
        <dbReference type="EMBL" id="MQT48831.1"/>
    </source>
</evidence>
<comment type="subcellular location">
    <subcellularLocation>
        <location evidence="1">Secreted</location>
    </subcellularLocation>
</comment>
<comment type="similarity">
    <text evidence="2">Belongs to the VgrG protein family.</text>
</comment>
<dbReference type="SUPFAM" id="SSF69349">
    <property type="entry name" value="Phage fibre proteins"/>
    <property type="match status" value="1"/>
</dbReference>
<sequence length="676" mass="74347">MPAFARDNSFRLNINRCPHPVEVLAFSGDEALNTPFAFDVELVCDRADLDLEALLHTPAFLAFDDLGRGIHGQIYQIVRCSPGKRFTHYRLTLVPRLAYLKHRTNQRIFQNQTVQQIIETLLEEHGILGNAYGFTLQSTYEPREYCVQYAESDLHFIQRLCFEEGMHYHFKHSSDAHYLQFGDGQAAFTTLQPATSYIPSGGMAADSAAIQGFDLRLQTRTNSTARRDYDFKAASRTLEANSHSDLKHRPLEHYTYPGRFTSDAQGERQSQRALEQHQSDYRQASGHSDQPTLSSGHFLTLSEHPVSDWNVPWLLTHVHHEGKQPQVLEEQGGRSTLLHSPGFSQGYRNHFVAIPEGVTYRSPVVFAKPRIHGSQTARVTGPAGQEIHCDAFGRVKVSFHWDRSGASDDTSSCWLRVASSWAGDSYGAVTIPRVGMEVLVSYLEGDVDQPVISGCLVSSMTPTPLKLPADKTQSTLRSRSTPGGGGYNELRLEDRQGHEKIYLHAQRDMQQHIENDSRLQIDGQREETISGASVVVLKGEDQQTVSGDRKVQVQGNDFQAVAMTSHTRVGMVMAVEAGVHAHFKAGATLVVDGGPLLTLMAGGQHLQLTPVGIYSSSPILPGGVPIPGMPAVPASTEGVEAMTALALESQKRAFASASAKRAPVCLACEALQEGQA</sequence>
<dbReference type="AlphaFoldDB" id="A0A6A7YDD2"/>
<feature type="compositionally biased region" description="Polar residues" evidence="4">
    <location>
        <begin position="281"/>
        <end position="297"/>
    </location>
</feature>
<dbReference type="Proteomes" id="UP000489190">
    <property type="component" value="Unassembled WGS sequence"/>
</dbReference>
<evidence type="ECO:0000259" key="5">
    <source>
        <dbReference type="Pfam" id="PF04717"/>
    </source>
</evidence>
<dbReference type="GO" id="GO:0005576">
    <property type="term" value="C:extracellular region"/>
    <property type="evidence" value="ECO:0007669"/>
    <property type="project" value="UniProtKB-SubCell"/>
</dbReference>
<dbReference type="InterPro" id="IPR017847">
    <property type="entry name" value="T6SS_RhsGE_Vgr_subset"/>
</dbReference>
<feature type="domain" description="Gp5/Type VI secretion system Vgr C-terminal trimerisation" evidence="6">
    <location>
        <begin position="474"/>
        <end position="580"/>
    </location>
</feature>
<proteinExistence type="inferred from homology"/>
<gene>
    <name evidence="8" type="primary">tssI</name>
    <name evidence="8" type="ORF">GHO39_25900</name>
    <name evidence="7" type="ORF">GHO40_19185</name>
</gene>
<dbReference type="InterPro" id="IPR037026">
    <property type="entry name" value="Vgr_OB-fold_dom_sf"/>
</dbReference>
<dbReference type="Pfam" id="PF22178">
    <property type="entry name" value="Gp5_trimer_C"/>
    <property type="match status" value="1"/>
</dbReference>
<keyword evidence="3" id="KW-0964">Secreted</keyword>
<reference evidence="9 10" key="1">
    <citation type="submission" date="2019-10" db="EMBL/GenBank/DDBJ databases">
        <title>Evaluation of single-gene subtyping targets for Pseudomonas.</title>
        <authorList>
            <person name="Reichler S.J."/>
            <person name="Orsi R.H."/>
            <person name="Wiedmann M."/>
            <person name="Martin N.H."/>
            <person name="Murphy S.I."/>
        </authorList>
    </citation>
    <scope>NUCLEOTIDE SEQUENCE [LARGE SCALE GENOMIC DNA]</scope>
    <source>
        <strain evidence="8 10">FSL R10-3254</strain>
        <strain evidence="7 9">FSL R10-3257</strain>
    </source>
</reference>
<organism evidence="8 10">
    <name type="scientific">Pseudomonas helleri</name>
    <dbReference type="NCBI Taxonomy" id="1608996"/>
    <lineage>
        <taxon>Bacteria</taxon>
        <taxon>Pseudomonadati</taxon>
        <taxon>Pseudomonadota</taxon>
        <taxon>Gammaproteobacteria</taxon>
        <taxon>Pseudomonadales</taxon>
        <taxon>Pseudomonadaceae</taxon>
        <taxon>Pseudomonas</taxon>
    </lineage>
</organism>
<dbReference type="Proteomes" id="UP000441404">
    <property type="component" value="Unassembled WGS sequence"/>
</dbReference>
<dbReference type="Gene3D" id="2.40.50.230">
    <property type="entry name" value="Gp5 N-terminal domain"/>
    <property type="match status" value="1"/>
</dbReference>
<evidence type="ECO:0000256" key="3">
    <source>
        <dbReference type="ARBA" id="ARBA00022525"/>
    </source>
</evidence>
<dbReference type="SUPFAM" id="SSF69255">
    <property type="entry name" value="gp5 N-terminal domain-like"/>
    <property type="match status" value="1"/>
</dbReference>
<evidence type="ECO:0000256" key="2">
    <source>
        <dbReference type="ARBA" id="ARBA00005558"/>
    </source>
</evidence>
<feature type="compositionally biased region" description="Polar residues" evidence="4">
    <location>
        <begin position="471"/>
        <end position="481"/>
    </location>
</feature>
<dbReference type="Gene3D" id="2.30.110.50">
    <property type="match status" value="1"/>
</dbReference>
<dbReference type="Gene3D" id="4.10.220.110">
    <property type="match status" value="1"/>
</dbReference>
<feature type="region of interest" description="Disordered" evidence="4">
    <location>
        <begin position="239"/>
        <end position="297"/>
    </location>
</feature>
<dbReference type="RefSeq" id="WP_153330826.1">
    <property type="nucleotide sequence ID" value="NZ_WIWI01000114.1"/>
</dbReference>
<dbReference type="SUPFAM" id="SSF69279">
    <property type="entry name" value="Phage tail proteins"/>
    <property type="match status" value="2"/>
</dbReference>
<name>A0A6A7YDD2_9PSED</name>
<dbReference type="InterPro" id="IPR050708">
    <property type="entry name" value="T6SS_VgrG/RHS"/>
</dbReference>
<evidence type="ECO:0000259" key="6">
    <source>
        <dbReference type="Pfam" id="PF22178"/>
    </source>
</evidence>
<feature type="compositionally biased region" description="Basic and acidic residues" evidence="4">
    <location>
        <begin position="242"/>
        <end position="252"/>
    </location>
</feature>
<dbReference type="Pfam" id="PF04717">
    <property type="entry name" value="Phage_base_V"/>
    <property type="match status" value="1"/>
</dbReference>
<evidence type="ECO:0000313" key="8">
    <source>
        <dbReference type="EMBL" id="MQT92530.1"/>
    </source>
</evidence>
<dbReference type="InterPro" id="IPR006533">
    <property type="entry name" value="T6SS_Vgr_RhsGE"/>
</dbReference>
<dbReference type="EMBL" id="WIWI01000114">
    <property type="protein sequence ID" value="MQT92530.1"/>
    <property type="molecule type" value="Genomic_DNA"/>
</dbReference>